<dbReference type="Proteomes" id="UP001055811">
    <property type="component" value="Linkage Group LG07"/>
</dbReference>
<dbReference type="EMBL" id="CM042015">
    <property type="protein sequence ID" value="KAI3710786.1"/>
    <property type="molecule type" value="Genomic_DNA"/>
</dbReference>
<evidence type="ECO:0000313" key="1">
    <source>
        <dbReference type="EMBL" id="KAI3710786.1"/>
    </source>
</evidence>
<sequence>MVEEEKIIRRSDMMVGTATGFDPYVNSSSNPNDQFFNFEQQNSASHNSDLFWKPSSPSSSSKPMMITGVGAGDFCQFDESSLQRCVLIPCEPNERPSQGLSLSLSSTNPSTIGIQPFELVRPPPQNHHHNHHGYFGKPMNMHEQHDMMTDNQDEFLRKSGNIMNMASGGAQQYNIRSSRYLAPAQGLLTEFCNLGTKHNDHSTKAKTQRTNQWQDHDNLNNIDASSSKNKPLNSLEFLELQKRKSKLLQMLEEVDRKYHNYCDQMKTVVSSFEAVAGNGAATVYSALASKAMSRHFRCLRDGIVGQLKVTKKAMGEKDISAPGATRGETPRLRLLDQTLRQQRAFQQMNMMDSHPWRPQRGLPERSVSILRAWLFEHFLHPYPSDVDKHILARQTGLSRSQVSNWFINARVRLWKPMVEEMYVEETKENDHENIEGVSAIDENTAIPQMEQKPTVDQLIRRDSECLSSIINHHDHHTTKPLDHDFHQSFARVSSADAFGAVELDFSAYNHNFGSSGGGGGGGGGTGGGVSLTLGLQQHAGGGGGGGGLSLLYPRDHMEDCQTAVQYSSLLEGDQGQNLPYRNLMGAQLLHDLAG</sequence>
<keyword evidence="2" id="KW-1185">Reference proteome</keyword>
<gene>
    <name evidence="1" type="ORF">L2E82_40580</name>
</gene>
<proteinExistence type="predicted"/>
<organism evidence="1 2">
    <name type="scientific">Cichorium intybus</name>
    <name type="common">Chicory</name>
    <dbReference type="NCBI Taxonomy" id="13427"/>
    <lineage>
        <taxon>Eukaryota</taxon>
        <taxon>Viridiplantae</taxon>
        <taxon>Streptophyta</taxon>
        <taxon>Embryophyta</taxon>
        <taxon>Tracheophyta</taxon>
        <taxon>Spermatophyta</taxon>
        <taxon>Magnoliopsida</taxon>
        <taxon>eudicotyledons</taxon>
        <taxon>Gunneridae</taxon>
        <taxon>Pentapetalae</taxon>
        <taxon>asterids</taxon>
        <taxon>campanulids</taxon>
        <taxon>Asterales</taxon>
        <taxon>Asteraceae</taxon>
        <taxon>Cichorioideae</taxon>
        <taxon>Cichorieae</taxon>
        <taxon>Cichoriinae</taxon>
        <taxon>Cichorium</taxon>
    </lineage>
</organism>
<accession>A0ACB9AMQ6</accession>
<name>A0ACB9AMQ6_CICIN</name>
<reference evidence="2" key="1">
    <citation type="journal article" date="2022" name="Mol. Ecol. Resour.">
        <title>The genomes of chicory, endive, great burdock and yacon provide insights into Asteraceae palaeo-polyploidization history and plant inulin production.</title>
        <authorList>
            <person name="Fan W."/>
            <person name="Wang S."/>
            <person name="Wang H."/>
            <person name="Wang A."/>
            <person name="Jiang F."/>
            <person name="Liu H."/>
            <person name="Zhao H."/>
            <person name="Xu D."/>
            <person name="Zhang Y."/>
        </authorList>
    </citation>
    <scope>NUCLEOTIDE SEQUENCE [LARGE SCALE GENOMIC DNA]</scope>
    <source>
        <strain evidence="2">cv. Punajuju</strain>
    </source>
</reference>
<reference evidence="1 2" key="2">
    <citation type="journal article" date="2022" name="Mol. Ecol. Resour.">
        <title>The genomes of chicory, endive, great burdock and yacon provide insights into Asteraceae paleo-polyploidization history and plant inulin production.</title>
        <authorList>
            <person name="Fan W."/>
            <person name="Wang S."/>
            <person name="Wang H."/>
            <person name="Wang A."/>
            <person name="Jiang F."/>
            <person name="Liu H."/>
            <person name="Zhao H."/>
            <person name="Xu D."/>
            <person name="Zhang Y."/>
        </authorList>
    </citation>
    <scope>NUCLEOTIDE SEQUENCE [LARGE SCALE GENOMIC DNA]</scope>
    <source>
        <strain evidence="2">cv. Punajuju</strain>
        <tissue evidence="1">Leaves</tissue>
    </source>
</reference>
<evidence type="ECO:0000313" key="2">
    <source>
        <dbReference type="Proteomes" id="UP001055811"/>
    </source>
</evidence>
<protein>
    <submittedName>
        <fullName evidence="1">Uncharacterized protein</fullName>
    </submittedName>
</protein>
<comment type="caution">
    <text evidence="1">The sequence shown here is derived from an EMBL/GenBank/DDBJ whole genome shotgun (WGS) entry which is preliminary data.</text>
</comment>